<dbReference type="PROSITE" id="PS50929">
    <property type="entry name" value="ABC_TM1F"/>
    <property type="match status" value="2"/>
</dbReference>
<feature type="transmembrane region" description="Helical" evidence="12">
    <location>
        <begin position="743"/>
        <end position="765"/>
    </location>
</feature>
<keyword evidence="16" id="KW-1185">Reference proteome</keyword>
<dbReference type="GO" id="GO:0010329">
    <property type="term" value="F:auxin efflux transmembrane transporter activity"/>
    <property type="evidence" value="ECO:0007669"/>
    <property type="project" value="UniProtKB-ARBA"/>
</dbReference>
<keyword evidence="5 12" id="KW-0812">Transmembrane</keyword>
<evidence type="ECO:0000313" key="15">
    <source>
        <dbReference type="EMBL" id="KAI5074222.1"/>
    </source>
</evidence>
<dbReference type="EMBL" id="JABFUD020000010">
    <property type="protein sequence ID" value="KAI5074222.1"/>
    <property type="molecule type" value="Genomic_DNA"/>
</dbReference>
<keyword evidence="4" id="KW-0150">Chloroplast</keyword>
<dbReference type="GO" id="GO:0005886">
    <property type="term" value="C:plasma membrane"/>
    <property type="evidence" value="ECO:0007669"/>
    <property type="project" value="UniProtKB-SubCell"/>
</dbReference>
<evidence type="ECO:0000256" key="4">
    <source>
        <dbReference type="ARBA" id="ARBA00022528"/>
    </source>
</evidence>
<evidence type="ECO:0000256" key="6">
    <source>
        <dbReference type="ARBA" id="ARBA00022737"/>
    </source>
</evidence>
<evidence type="ECO:0000256" key="1">
    <source>
        <dbReference type="ARBA" id="ARBA00004651"/>
    </source>
</evidence>
<comment type="subcellular location">
    <subcellularLocation>
        <location evidence="1">Cell membrane</location>
        <topology evidence="1">Multi-pass membrane protein</topology>
    </subcellularLocation>
</comment>
<keyword evidence="4" id="KW-0934">Plastid</keyword>
<evidence type="ECO:0000256" key="8">
    <source>
        <dbReference type="ARBA" id="ARBA00022840"/>
    </source>
</evidence>
<dbReference type="GO" id="GO:0005743">
    <property type="term" value="C:mitochondrial inner membrane"/>
    <property type="evidence" value="ECO:0007669"/>
    <property type="project" value="TreeGrafter"/>
</dbReference>
<keyword evidence="3" id="KW-0813">Transport</keyword>
<dbReference type="InterPro" id="IPR011527">
    <property type="entry name" value="ABC1_TM_dom"/>
</dbReference>
<dbReference type="InterPro" id="IPR036640">
    <property type="entry name" value="ABC1_TM_sf"/>
</dbReference>
<keyword evidence="6" id="KW-0677">Repeat</keyword>
<dbReference type="PROSITE" id="PS50893">
    <property type="entry name" value="ABC_TRANSPORTER_2"/>
    <property type="match status" value="2"/>
</dbReference>
<feature type="transmembrane region" description="Helical" evidence="12">
    <location>
        <begin position="363"/>
        <end position="386"/>
    </location>
</feature>
<dbReference type="InterPro" id="IPR003439">
    <property type="entry name" value="ABC_transporter-like_ATP-bd"/>
</dbReference>
<comment type="similarity">
    <text evidence="2">Belongs to the ABC transporter superfamily. ABCB family. Multidrug resistance exporter (TC 3.A.1.201) subfamily.</text>
</comment>
<accession>A0A9D4UUN9</accession>
<dbReference type="CDD" id="cd18577">
    <property type="entry name" value="ABC_6TM_Pgp_ABCB1_D1_like"/>
    <property type="match status" value="1"/>
</dbReference>
<feature type="domain" description="ABC transmembrane type-1" evidence="14">
    <location>
        <begin position="745"/>
        <end position="1031"/>
    </location>
</feature>
<organism evidence="15 16">
    <name type="scientific">Adiantum capillus-veneris</name>
    <name type="common">Maidenhair fern</name>
    <dbReference type="NCBI Taxonomy" id="13818"/>
    <lineage>
        <taxon>Eukaryota</taxon>
        <taxon>Viridiplantae</taxon>
        <taxon>Streptophyta</taxon>
        <taxon>Embryophyta</taxon>
        <taxon>Tracheophyta</taxon>
        <taxon>Polypodiopsida</taxon>
        <taxon>Polypodiidae</taxon>
        <taxon>Polypodiales</taxon>
        <taxon>Pteridineae</taxon>
        <taxon>Pteridaceae</taxon>
        <taxon>Vittarioideae</taxon>
        <taxon>Adiantum</taxon>
    </lineage>
</organism>
<dbReference type="CDD" id="cd03249">
    <property type="entry name" value="ABC_MTABC3_MDL1_MDL2"/>
    <property type="match status" value="2"/>
</dbReference>
<evidence type="ECO:0000256" key="5">
    <source>
        <dbReference type="ARBA" id="ARBA00022692"/>
    </source>
</evidence>
<evidence type="ECO:0000259" key="14">
    <source>
        <dbReference type="PROSITE" id="PS50929"/>
    </source>
</evidence>
<name>A0A9D4UUN9_ADICA</name>
<protein>
    <submittedName>
        <fullName evidence="15">Uncharacterized protein</fullName>
    </submittedName>
</protein>
<evidence type="ECO:0000256" key="7">
    <source>
        <dbReference type="ARBA" id="ARBA00022741"/>
    </source>
</evidence>
<dbReference type="Pfam" id="PF00664">
    <property type="entry name" value="ABC_membrane"/>
    <property type="match status" value="2"/>
</dbReference>
<dbReference type="PROSITE" id="PS00211">
    <property type="entry name" value="ABC_TRANSPORTER_1"/>
    <property type="match status" value="2"/>
</dbReference>
<evidence type="ECO:0000256" key="9">
    <source>
        <dbReference type="ARBA" id="ARBA00022989"/>
    </source>
</evidence>
<dbReference type="GO" id="GO:0005524">
    <property type="term" value="F:ATP binding"/>
    <property type="evidence" value="ECO:0007669"/>
    <property type="project" value="UniProtKB-KW"/>
</dbReference>
<reference evidence="15" key="1">
    <citation type="submission" date="2021-01" db="EMBL/GenBank/DDBJ databases">
        <title>Adiantum capillus-veneris genome.</title>
        <authorList>
            <person name="Fang Y."/>
            <person name="Liao Q."/>
        </authorList>
    </citation>
    <scope>NUCLEOTIDE SEQUENCE</scope>
    <source>
        <strain evidence="15">H3</strain>
        <tissue evidence="15">Leaf</tissue>
    </source>
</reference>
<evidence type="ECO:0000256" key="11">
    <source>
        <dbReference type="ARBA" id="ARBA00023180"/>
    </source>
</evidence>
<keyword evidence="11" id="KW-0325">Glycoprotein</keyword>
<dbReference type="Gene3D" id="1.20.1560.10">
    <property type="entry name" value="ABC transporter type 1, transmembrane domain"/>
    <property type="match status" value="1"/>
</dbReference>
<evidence type="ECO:0000256" key="10">
    <source>
        <dbReference type="ARBA" id="ARBA00023136"/>
    </source>
</evidence>
<feature type="domain" description="ABC transporter" evidence="13">
    <location>
        <begin position="1063"/>
        <end position="1300"/>
    </location>
</feature>
<feature type="transmembrane region" description="Helical" evidence="12">
    <location>
        <begin position="144"/>
        <end position="169"/>
    </location>
</feature>
<dbReference type="SMART" id="SM00382">
    <property type="entry name" value="AAA"/>
    <property type="match status" value="2"/>
</dbReference>
<evidence type="ECO:0000256" key="12">
    <source>
        <dbReference type="SAM" id="Phobius"/>
    </source>
</evidence>
<keyword evidence="7" id="KW-0547">Nucleotide-binding</keyword>
<dbReference type="SUPFAM" id="SSF52540">
    <property type="entry name" value="P-loop containing nucleoside triphosphate hydrolases"/>
    <property type="match status" value="2"/>
</dbReference>
<dbReference type="GO" id="GO:0010328">
    <property type="term" value="F:auxin influx transmembrane transporter activity"/>
    <property type="evidence" value="ECO:0007669"/>
    <property type="project" value="UniProtKB-ARBA"/>
</dbReference>
<dbReference type="GO" id="GO:0015421">
    <property type="term" value="F:ABC-type oligopeptide transporter activity"/>
    <property type="evidence" value="ECO:0007669"/>
    <property type="project" value="TreeGrafter"/>
</dbReference>
<feature type="transmembrane region" description="Helical" evidence="12">
    <location>
        <begin position="96"/>
        <end position="124"/>
    </location>
</feature>
<dbReference type="InterPro" id="IPR039421">
    <property type="entry name" value="Type_1_exporter"/>
</dbReference>
<feature type="domain" description="ABC transmembrane type-1" evidence="14">
    <location>
        <begin position="100"/>
        <end position="388"/>
    </location>
</feature>
<dbReference type="Pfam" id="PF00005">
    <property type="entry name" value="ABC_tran"/>
    <property type="match status" value="2"/>
</dbReference>
<keyword evidence="9 12" id="KW-1133">Transmembrane helix</keyword>
<keyword evidence="8" id="KW-0067">ATP-binding</keyword>
<feature type="transmembrane region" description="Helical" evidence="12">
    <location>
        <begin position="965"/>
        <end position="990"/>
    </location>
</feature>
<dbReference type="GO" id="GO:0016887">
    <property type="term" value="F:ATP hydrolysis activity"/>
    <property type="evidence" value="ECO:0007669"/>
    <property type="project" value="InterPro"/>
</dbReference>
<dbReference type="SUPFAM" id="SSF90123">
    <property type="entry name" value="ABC transporter transmembrane region"/>
    <property type="match status" value="2"/>
</dbReference>
<feature type="transmembrane region" description="Helical" evidence="12">
    <location>
        <begin position="785"/>
        <end position="811"/>
    </location>
</feature>
<feature type="transmembrane region" description="Helical" evidence="12">
    <location>
        <begin position="245"/>
        <end position="267"/>
    </location>
</feature>
<evidence type="ECO:0000259" key="13">
    <source>
        <dbReference type="PROSITE" id="PS50893"/>
    </source>
</evidence>
<dbReference type="PANTHER" id="PTHR43394">
    <property type="entry name" value="ATP-DEPENDENT PERMEASE MDL1, MITOCHONDRIAL"/>
    <property type="match status" value="1"/>
</dbReference>
<dbReference type="GO" id="GO:0090374">
    <property type="term" value="P:oligopeptide export from mitochondrion"/>
    <property type="evidence" value="ECO:0007669"/>
    <property type="project" value="TreeGrafter"/>
</dbReference>
<dbReference type="Proteomes" id="UP000886520">
    <property type="component" value="Chromosome 10"/>
</dbReference>
<gene>
    <name evidence="15" type="ORF">GOP47_0010183</name>
</gene>
<dbReference type="InterPro" id="IPR017871">
    <property type="entry name" value="ABC_transporter-like_CS"/>
</dbReference>
<sequence>MGSHDVKEAKIDMSGGRVMQLRRRGWLTALKDSTVLRGLHRGPVKMLWVGINQGGSHAESAVPKLENMRKDQLIMRAKSGSLAFWKLFSFADSFDVLLIVLGTFGGLLAGTPLPVATFLFGRVLDDMHFGSADLHAQQRSMAETAYHAFIAGVIAAAAYFLQVTCWMNVGERQAERIRYHYLQALLRQDLSFYDQEVTTGAMVETFTVDIFHIKQATGEKVGKLVQSVGNLLSGYIIAFTQGWKLTLVACTIIPFFLFSGYAMALIVPKISRDVFAANGQASCIIEQVITAIKTVVPFGGEKKAIQVYDKALRKASRASLQQSIATGIGIGIIMFFTFGMYAYTLWFGAVFIVHGGYTGGRVITVLFTTIIGTSALGQCVPSLTAISAGTTAAHKMFEIMNRVPCIDIANESGLVLDELKGEIEFKNVSFTYPTRPDHQVFTDFSLLIPMGAAIALVGESGSGKSTVVSLIERFYDPLSGQVKIDGVDLRDLNLSWFRRQVGLVSQEPMLLHGSVRDNITYGRENAIEEEIHAAVEIANASDFIAQLPQGMDTIVGQGGLQLSGGQKQRIAIARAVLKDPHILLLDEATSSLDTKSETLVHAALDRAMQGRTTLIIAHRLTTVRDAHFIAVIQRGCIVEQGTHAELVTRTDGVFAELVQLEERRRAEQGQEQGQTVQPVEALGCHRRTGRFSSFGSSGSLGSVHNELTTEGNREASEHYQIASSVGWSHGLRLAAFNKRETPLLLLGSFAAFCNGAVLPIVGLLFTNIIRTFYGAQDDIRAGALLWIYVFIGLAVLSLLLNPLQNVCFSLAGERLVRRIRLLAFTKILHQDMKWFEHSDNASGLISSQLQRDASQMRVVVGDGLAIIAQNLTTVLVGLLIAMSTCWQLALLFIGLLPFYSLDVWMQVKLGEVFDAKAKIMYSETSQIAHDALSSIRTVASFCAEKKILSLYHAKSMECLKGGRQAALIGGLGFGATYVMMFGSLALSFWVGGKLIFSGLVDFDKFVKTFLIVELSAIAVALSLGVTPDISNVKLAVASVFKLLDLKHNELNAGMKLKRLKGEVEFQQVQFTYPMMPDTVIFSNLSFTLQAGKTLALVGQSGCGKSTVLALLQRFYDPDMGMICLDKVDIRQLQTMWLRRQMGLVSQEPFLFNNTIRANIEYGVEGEVTEEALVKAAEVANAATFIAGFPKGYESVVGERGVQLSGGQKQRVAIARAMVRDPKIVLLDEATSALDVEAEVVVQEALERAAAGRSTMVVAHRLSTIQNADIIVVLKDGGVAEQGTHDQLMAMKSGIYASLVKISTSSAAQGPS</sequence>
<dbReference type="FunFam" id="1.20.1560.10:FF:000009">
    <property type="entry name" value="ABC transporter B family member 1"/>
    <property type="match status" value="1"/>
</dbReference>
<dbReference type="PANTHER" id="PTHR43394:SF16">
    <property type="entry name" value="ABC TRANSPORTER B FAMILY MEMBER 4-LIKE ISOFORM X1"/>
    <property type="match status" value="1"/>
</dbReference>
<evidence type="ECO:0000313" key="16">
    <source>
        <dbReference type="Proteomes" id="UP000886520"/>
    </source>
</evidence>
<evidence type="ECO:0000256" key="3">
    <source>
        <dbReference type="ARBA" id="ARBA00022448"/>
    </source>
</evidence>
<comment type="caution">
    <text evidence="15">The sequence shown here is derived from an EMBL/GenBank/DDBJ whole genome shotgun (WGS) entry which is preliminary data.</text>
</comment>
<dbReference type="InterPro" id="IPR003593">
    <property type="entry name" value="AAA+_ATPase"/>
</dbReference>
<dbReference type="Gene3D" id="3.40.50.300">
    <property type="entry name" value="P-loop containing nucleotide triphosphate hydrolases"/>
    <property type="match status" value="2"/>
</dbReference>
<dbReference type="FunFam" id="3.40.50.300:FF:000066">
    <property type="entry name" value="ABC transporter B family member 1"/>
    <property type="match status" value="2"/>
</dbReference>
<dbReference type="InterPro" id="IPR027417">
    <property type="entry name" value="P-loop_NTPase"/>
</dbReference>
<feature type="domain" description="ABC transporter" evidence="13">
    <location>
        <begin position="423"/>
        <end position="659"/>
    </location>
</feature>
<proteinExistence type="inferred from homology"/>
<keyword evidence="10 12" id="KW-0472">Membrane</keyword>
<dbReference type="CDD" id="cd18578">
    <property type="entry name" value="ABC_6TM_Pgp_ABCB1_D2_like"/>
    <property type="match status" value="1"/>
</dbReference>
<dbReference type="OrthoDB" id="6500128at2759"/>
<feature type="transmembrane region" description="Helical" evidence="12">
    <location>
        <begin position="323"/>
        <end position="343"/>
    </location>
</feature>
<evidence type="ECO:0000256" key="2">
    <source>
        <dbReference type="ARBA" id="ARBA00007577"/>
    </source>
</evidence>